<evidence type="ECO:0000256" key="7">
    <source>
        <dbReference type="ARBA" id="ARBA00023295"/>
    </source>
</evidence>
<evidence type="ECO:0000313" key="11">
    <source>
        <dbReference type="EMBL" id="TDH66509.1"/>
    </source>
</evidence>
<dbReference type="Pfam" id="PF00232">
    <property type="entry name" value="Glyco_hydro_1"/>
    <property type="match status" value="1"/>
</dbReference>
<evidence type="ECO:0000256" key="5">
    <source>
        <dbReference type="ARBA" id="ARBA00023001"/>
    </source>
</evidence>
<dbReference type="PRINTS" id="PR00131">
    <property type="entry name" value="GLHYDRLASE1"/>
</dbReference>
<dbReference type="Proteomes" id="UP000294530">
    <property type="component" value="Unassembled WGS sequence"/>
</dbReference>
<evidence type="ECO:0000256" key="2">
    <source>
        <dbReference type="ARBA" id="ARBA00010838"/>
    </source>
</evidence>
<feature type="active site" description="Proton donor" evidence="9">
    <location>
        <position position="621"/>
    </location>
</feature>
<keyword evidence="5" id="KW-0136">Cellulose degradation</keyword>
<accession>A0A976ICE4</accession>
<dbReference type="PANTHER" id="PTHR10353:SF36">
    <property type="entry name" value="LP05116P"/>
    <property type="match status" value="1"/>
</dbReference>
<keyword evidence="12" id="KW-1185">Reference proteome</keyword>
<name>A0A976ICE4_BRELC</name>
<organism evidence="11 12">
    <name type="scientific">Bremia lactucae</name>
    <name type="common">Lettuce downy mildew</name>
    <dbReference type="NCBI Taxonomy" id="4779"/>
    <lineage>
        <taxon>Eukaryota</taxon>
        <taxon>Sar</taxon>
        <taxon>Stramenopiles</taxon>
        <taxon>Oomycota</taxon>
        <taxon>Peronosporomycetes</taxon>
        <taxon>Peronosporales</taxon>
        <taxon>Peronosporaceae</taxon>
        <taxon>Bremia</taxon>
    </lineage>
</organism>
<dbReference type="GeneID" id="94350925"/>
<sequence>MSVPAIWQAMETLPAGFEIFTRVLTSLDASDVARMVQVEKRSCKSVQKLLLACRKLRARLALASLCFSRLRVVFQTNYQLLETQIIPRSKDSRVPPRVVPVWSESGQVTDGTVTLKPTELPSAHDDGVTACFMASAHVVGKRPILVDAVQMNRRIYTVVSVKLLKRGSDNEQTIDGDDSLTLRNYSYIKEFGEWKTLKLSEKRFLQFAEVNSRQSRFDLVTQDSSMSLELEVPIGTDAQTNYYLVNQATVSIHLQELLQLHFQSLRPIHSLPEPSMREVCMIRIAFRSLAGHLHSRWLVPGNIMVESQEGDTRITRQQTGFEHFDIVTCRAHASSMKVILPEDPGYAWIEVRGTSETALSRRSCLYFYAVVLHYGERQITKHGGVRALHLHWLPGVLESRPTLRSRKRRYLKGNLSIATSSYESTLQDLTLTAQMLSSNRLERQINNQNNIAMSKELQFPENFMWGTATASYQVEGAVNEGGRGDCIWDAFSRTPGKIVNGDTGEKAIDHYHRFKEDIQLMKKMGLKAYRLSIAWPRIIPAGIGKVNEEGVDFYNKLIDELLANDITPLVTLYHWDLPLALQIEYDGWLGGKFIQDAFAQYARVCFGRFGDRVKDWLTLNEPWCAAFLGYGNGVHAPGRKCKPQTEAYVSGHNLLLAHARAVEVYRNEFKAVQKGRIGITLNCDWREPAPTDDPVQKVKNEDAAERSLLFCLGWFADPVYKGDYPQVMKDRCGLRLPKFTEDETKLLKGSSDFFGLNHYGTNYAEPSPEYEAKIPPPNDASGGFGLDEGTKLTSDDSWKRTDMGWNVAGWGFQKLLVWIQNRYAVPSGILVTENGCAWPDRTKEEAQNDDFRVEFYKEYLTGLHNAIAEGADVRGYFAWSFLDNYEWAEGYAKRFGLHWVDYQTMERTPKKSAIWFGEVIRRNGFAI</sequence>
<keyword evidence="4" id="KW-0378">Hydrolase</keyword>
<comment type="caution">
    <text evidence="11">The sequence shown here is derived from an EMBL/GenBank/DDBJ whole genome shotgun (WGS) entry which is preliminary data.</text>
</comment>
<dbReference type="NCBIfam" id="TIGR03356">
    <property type="entry name" value="BGL"/>
    <property type="match status" value="1"/>
</dbReference>
<dbReference type="EMBL" id="SHOA02000017">
    <property type="protein sequence ID" value="TDH66509.1"/>
    <property type="molecule type" value="Genomic_DNA"/>
</dbReference>
<evidence type="ECO:0000256" key="6">
    <source>
        <dbReference type="ARBA" id="ARBA00023277"/>
    </source>
</evidence>
<reference evidence="11 12" key="1">
    <citation type="journal article" date="2021" name="Genome Biol.">
        <title>AFLAP: assembly-free linkage analysis pipeline using k-mers from genome sequencing data.</title>
        <authorList>
            <person name="Fletcher K."/>
            <person name="Zhang L."/>
            <person name="Gil J."/>
            <person name="Han R."/>
            <person name="Cavanaugh K."/>
            <person name="Michelmore R."/>
        </authorList>
    </citation>
    <scope>NUCLEOTIDE SEQUENCE [LARGE SCALE GENOMIC DNA]</scope>
    <source>
        <strain evidence="11 12">SF5</strain>
    </source>
</reference>
<evidence type="ECO:0000256" key="3">
    <source>
        <dbReference type="ARBA" id="ARBA00012744"/>
    </source>
</evidence>
<proteinExistence type="inferred from homology"/>
<dbReference type="PROSITE" id="PS00653">
    <property type="entry name" value="GLYCOSYL_HYDROL_F1_2"/>
    <property type="match status" value="1"/>
</dbReference>
<dbReference type="RefSeq" id="XP_067816008.1">
    <property type="nucleotide sequence ID" value="XM_067965254.1"/>
</dbReference>
<evidence type="ECO:0000256" key="9">
    <source>
        <dbReference type="PIRSR" id="PIRSR617736-1"/>
    </source>
</evidence>
<evidence type="ECO:0000256" key="10">
    <source>
        <dbReference type="PIRSR" id="PIRSR617736-2"/>
    </source>
</evidence>
<gene>
    <name evidence="11" type="ORF">CCR75_007191</name>
</gene>
<comment type="similarity">
    <text evidence="2">Belongs to the glycosyl hydrolase 1 family.</text>
</comment>
<feature type="binding site" evidence="10">
    <location>
        <position position="759"/>
    </location>
    <ligand>
        <name>substrate</name>
    </ligand>
</feature>
<feature type="binding site" evidence="10">
    <location>
        <begin position="886"/>
        <end position="887"/>
    </location>
    <ligand>
        <name>substrate</name>
    </ligand>
</feature>
<evidence type="ECO:0000313" key="12">
    <source>
        <dbReference type="Proteomes" id="UP000294530"/>
    </source>
</evidence>
<feature type="binding site" evidence="10">
    <location>
        <position position="473"/>
    </location>
    <ligand>
        <name>substrate</name>
    </ligand>
</feature>
<keyword evidence="6" id="KW-0119">Carbohydrate metabolism</keyword>
<dbReference type="InterPro" id="IPR017853">
    <property type="entry name" value="GH"/>
</dbReference>
<feature type="active site" description="Nucleophile" evidence="9">
    <location>
        <position position="833"/>
    </location>
</feature>
<dbReference type="InterPro" id="IPR033132">
    <property type="entry name" value="GH_1_N_CS"/>
</dbReference>
<dbReference type="FunFam" id="3.20.20.80:FF:000011">
    <property type="entry name" value="Cytosolic beta-glucosidase"/>
    <property type="match status" value="1"/>
</dbReference>
<keyword evidence="8" id="KW-0624">Polysaccharide degradation</keyword>
<feature type="binding site" evidence="10">
    <location>
        <position position="620"/>
    </location>
    <ligand>
        <name>substrate</name>
    </ligand>
</feature>
<protein>
    <recommendedName>
        <fullName evidence="3">beta-glucosidase</fullName>
        <ecNumber evidence="3">3.2.1.21</ecNumber>
    </recommendedName>
</protein>
<dbReference type="Gene3D" id="3.20.20.80">
    <property type="entry name" value="Glycosidases"/>
    <property type="match status" value="1"/>
</dbReference>
<dbReference type="EC" id="3.2.1.21" evidence="3"/>
<dbReference type="InterPro" id="IPR001360">
    <property type="entry name" value="Glyco_hydro_1"/>
</dbReference>
<feature type="binding site" evidence="10">
    <location>
        <position position="879"/>
    </location>
    <ligand>
        <name>substrate</name>
    </ligand>
</feature>
<evidence type="ECO:0000256" key="1">
    <source>
        <dbReference type="ARBA" id="ARBA00000448"/>
    </source>
</evidence>
<comment type="catalytic activity">
    <reaction evidence="1">
        <text>Hydrolysis of terminal, non-reducing beta-D-glucosyl residues with release of beta-D-glucose.</text>
        <dbReference type="EC" id="3.2.1.21"/>
    </reaction>
</comment>
<dbReference type="InterPro" id="IPR017736">
    <property type="entry name" value="Glyco_hydro_1_beta-glucosidase"/>
</dbReference>
<keyword evidence="7" id="KW-0326">Glycosidase</keyword>
<dbReference type="SUPFAM" id="SSF51445">
    <property type="entry name" value="(Trans)glycosidases"/>
    <property type="match status" value="1"/>
</dbReference>
<dbReference type="OrthoDB" id="65569at2759"/>
<evidence type="ECO:0000256" key="4">
    <source>
        <dbReference type="ARBA" id="ARBA00022801"/>
    </source>
</evidence>
<dbReference type="PANTHER" id="PTHR10353">
    <property type="entry name" value="GLYCOSYL HYDROLASE"/>
    <property type="match status" value="1"/>
</dbReference>
<feature type="binding site" evidence="10">
    <location>
        <position position="574"/>
    </location>
    <ligand>
        <name>substrate</name>
    </ligand>
</feature>
<dbReference type="GO" id="GO:0008422">
    <property type="term" value="F:beta-glucosidase activity"/>
    <property type="evidence" value="ECO:0007669"/>
    <property type="project" value="UniProtKB-EC"/>
</dbReference>
<evidence type="ECO:0000256" key="8">
    <source>
        <dbReference type="ARBA" id="ARBA00023326"/>
    </source>
</evidence>
<dbReference type="AlphaFoldDB" id="A0A976ICE4"/>
<dbReference type="GO" id="GO:0030245">
    <property type="term" value="P:cellulose catabolic process"/>
    <property type="evidence" value="ECO:0007669"/>
    <property type="project" value="UniProtKB-KW"/>
</dbReference>
<dbReference type="KEGG" id="blac:94350925"/>